<dbReference type="InterPro" id="IPR005302">
    <property type="entry name" value="MoCF_Sase_C"/>
</dbReference>
<organism evidence="2 3">
    <name type="scientific">Novosphingobium fluoreni</name>
    <dbReference type="NCBI Taxonomy" id="1391222"/>
    <lineage>
        <taxon>Bacteria</taxon>
        <taxon>Pseudomonadati</taxon>
        <taxon>Pseudomonadota</taxon>
        <taxon>Alphaproteobacteria</taxon>
        <taxon>Sphingomonadales</taxon>
        <taxon>Sphingomonadaceae</taxon>
        <taxon>Novosphingobium</taxon>
    </lineage>
</organism>
<gene>
    <name evidence="2" type="ORF">GGR39_001631</name>
</gene>
<evidence type="ECO:0000313" key="2">
    <source>
        <dbReference type="EMBL" id="MBB3939981.1"/>
    </source>
</evidence>
<dbReference type="GO" id="GO:0030170">
    <property type="term" value="F:pyridoxal phosphate binding"/>
    <property type="evidence" value="ECO:0007669"/>
    <property type="project" value="InterPro"/>
</dbReference>
<dbReference type="AlphaFoldDB" id="A0A7W6BXY2"/>
<dbReference type="EMBL" id="JACIDY010000003">
    <property type="protein sequence ID" value="MBB3939981.1"/>
    <property type="molecule type" value="Genomic_DNA"/>
</dbReference>
<dbReference type="PANTHER" id="PTHR36930:SF1">
    <property type="entry name" value="MOSC DOMAIN-CONTAINING PROTEIN"/>
    <property type="match status" value="1"/>
</dbReference>
<reference evidence="2 3" key="1">
    <citation type="submission" date="2020-08" db="EMBL/GenBank/DDBJ databases">
        <title>Genomic Encyclopedia of Type Strains, Phase IV (KMG-IV): sequencing the most valuable type-strain genomes for metagenomic binning, comparative biology and taxonomic classification.</title>
        <authorList>
            <person name="Goeker M."/>
        </authorList>
    </citation>
    <scope>NUCLEOTIDE SEQUENCE [LARGE SCALE GENOMIC DNA]</scope>
    <source>
        <strain evidence="2 3">DSM 27568</strain>
    </source>
</reference>
<dbReference type="Pfam" id="PF03473">
    <property type="entry name" value="MOSC"/>
    <property type="match status" value="1"/>
</dbReference>
<evidence type="ECO:0000259" key="1">
    <source>
        <dbReference type="PROSITE" id="PS51340"/>
    </source>
</evidence>
<dbReference type="Gene3D" id="2.40.33.20">
    <property type="entry name" value="PK beta-barrel domain-like"/>
    <property type="match status" value="1"/>
</dbReference>
<dbReference type="PANTHER" id="PTHR36930">
    <property type="entry name" value="METAL-SULFUR CLUSTER BIOSYNTHESIS PROTEINS YUAD-RELATED"/>
    <property type="match status" value="1"/>
</dbReference>
<evidence type="ECO:0000313" key="3">
    <source>
        <dbReference type="Proteomes" id="UP000561459"/>
    </source>
</evidence>
<dbReference type="Proteomes" id="UP000561459">
    <property type="component" value="Unassembled WGS sequence"/>
</dbReference>
<protein>
    <submittedName>
        <fullName evidence="2">MOSC domain-containing protein YiiM</fullName>
    </submittedName>
</protein>
<dbReference type="PROSITE" id="PS51340">
    <property type="entry name" value="MOSC"/>
    <property type="match status" value="1"/>
</dbReference>
<name>A0A7W6BXY2_9SPHN</name>
<dbReference type="GO" id="GO:0030151">
    <property type="term" value="F:molybdenum ion binding"/>
    <property type="evidence" value="ECO:0007669"/>
    <property type="project" value="InterPro"/>
</dbReference>
<keyword evidence="3" id="KW-1185">Reference proteome</keyword>
<dbReference type="InterPro" id="IPR011037">
    <property type="entry name" value="Pyrv_Knase-like_insert_dom_sf"/>
</dbReference>
<proteinExistence type="predicted"/>
<dbReference type="InterPro" id="IPR052716">
    <property type="entry name" value="MOSC_domain"/>
</dbReference>
<accession>A0A7W6BXY2</accession>
<dbReference type="SUPFAM" id="SSF50800">
    <property type="entry name" value="PK beta-barrel domain-like"/>
    <property type="match status" value="1"/>
</dbReference>
<dbReference type="GO" id="GO:0003824">
    <property type="term" value="F:catalytic activity"/>
    <property type="evidence" value="ECO:0007669"/>
    <property type="project" value="InterPro"/>
</dbReference>
<comment type="caution">
    <text evidence="2">The sequence shown here is derived from an EMBL/GenBank/DDBJ whole genome shotgun (WGS) entry which is preliminary data.</text>
</comment>
<feature type="domain" description="MOSC" evidence="1">
    <location>
        <begin position="18"/>
        <end position="157"/>
    </location>
</feature>
<sequence>MMQTGRLGGIARHARPRGPIEPIDHVSVSVVGGLQGDFRGAVKPGGKGRRQVSLIEADCWDAAMAELQVRPGDRLPWHARRANLLIEHLRLPREAGTIVAIGATLRIEITQECDPCSRMEELLPGLKAALLPDWRGGFLGKVLTDGEIAVGDEIRIER</sequence>
<dbReference type="RefSeq" id="WP_246388482.1">
    <property type="nucleotide sequence ID" value="NZ_JACIDY010000003.1"/>
</dbReference>